<keyword evidence="5 6" id="KW-0067">ATP-binding</keyword>
<evidence type="ECO:0000256" key="6">
    <source>
        <dbReference type="PROSITE-ProRule" id="PRU10141"/>
    </source>
</evidence>
<accession>B0EUE3</accession>
<keyword evidence="4 9" id="KW-0418">Kinase</keyword>
<protein>
    <submittedName>
        <fullName evidence="9">Homeodomain-interacting protein kinase, putative</fullName>
        <ecNumber evidence="9">2.7.12.1</ecNumber>
    </submittedName>
</protein>
<dbReference type="VEuPathDB" id="AmoebaDB:EDI_050690"/>
<reference evidence="10" key="1">
    <citation type="submission" date="2007-12" db="EMBL/GenBank/DDBJ databases">
        <title>Annotation of Entamoeba dispar SAW760.</title>
        <authorList>
            <person name="Lorenzi H."/>
            <person name="Inman J."/>
            <person name="Schobel S."/>
            <person name="Amedeo P."/>
            <person name="Caler E."/>
        </authorList>
    </citation>
    <scope>NUCLEOTIDE SEQUENCE [LARGE SCALE GENOMIC DNA]</scope>
    <source>
        <strain evidence="10">ATCC PRA-260 / SAW760</strain>
    </source>
</reference>
<dbReference type="InterPro" id="IPR050494">
    <property type="entry name" value="Ser_Thr_dual-spec_kinase"/>
</dbReference>
<dbReference type="InterPro" id="IPR017441">
    <property type="entry name" value="Protein_kinase_ATP_BS"/>
</dbReference>
<sequence>MIKKNKGIGGKKSNLQLSGDSLLTKTLYVHIDGVLIINKEEPISSNSTVNYLKILKKVDPTLDISALTKLKAITIPATPKYNEEKDNLNHDLILYSDAIIESPKCLTPSKCKKSQTKYKIINLLGQGSFGQVVKCLDLTTNQFVALKVLRNRPAYFRQGMLEIAVLQLLNEKFDIDGKGNTIRLFDHFLYCNHVCIVTELLGINIYELMKQNGCRGFGLNVSRTFLSQILESLNILYNSNIIHCDLKPENVLLIDYTKQIKLIDFGSACFENNTLYTYIQSRHYRAPEVILGLPYSTSIDMWSLGCIAAEFFLGIPIFPGNSEYNQLYKIISMIGPPPTELLETATKSTKYFRKRKGLNGRIIYEFKTKSEFEYDNNVIIESNKDYFDYTSLEDFCNRVPLRVSARDESRKLEYRKAFYDFLKRILVWNPHHRLRPIQALHHPFITRELFNGSFEIPRCVSPLREHPPSSIQSIDDTLLALYPNPVIAQSQKVRSFSPTSYYELYLNALNNGIVLSIQSSNPFSHVPMTPPVLEQMIADQKLKEHYDQMRRNASSVDTIKKFSDELVVQQYEDINTQSPNPIDKEKHKTKRIITGFRSDDIATSVGSTSFIGNHKINQGSMEYNSEIAKSWSKTTEMRIPGSTSDDNVINQIEVGHILNNVNGSPTEHDLKKAQMKEKRKTSQLDHEINEEEIK</sequence>
<dbReference type="Pfam" id="PF00069">
    <property type="entry name" value="Pkinase"/>
    <property type="match status" value="1"/>
</dbReference>
<dbReference type="AlphaFoldDB" id="B0EUE3"/>
<evidence type="ECO:0000256" key="7">
    <source>
        <dbReference type="SAM" id="MobiDB-lite"/>
    </source>
</evidence>
<dbReference type="GO" id="GO:0005524">
    <property type="term" value="F:ATP binding"/>
    <property type="evidence" value="ECO:0007669"/>
    <property type="project" value="UniProtKB-UniRule"/>
</dbReference>
<dbReference type="GO" id="GO:0004674">
    <property type="term" value="F:protein serine/threonine kinase activity"/>
    <property type="evidence" value="ECO:0007669"/>
    <property type="project" value="UniProtKB-KW"/>
</dbReference>
<dbReference type="GO" id="GO:0003677">
    <property type="term" value="F:DNA binding"/>
    <property type="evidence" value="ECO:0007669"/>
    <property type="project" value="UniProtKB-KW"/>
</dbReference>
<keyword evidence="3 6" id="KW-0547">Nucleotide-binding</keyword>
<evidence type="ECO:0000313" key="10">
    <source>
        <dbReference type="Proteomes" id="UP000008076"/>
    </source>
</evidence>
<dbReference type="Proteomes" id="UP000008076">
    <property type="component" value="Unassembled WGS sequence"/>
</dbReference>
<name>B0EUE3_ENTDS</name>
<evidence type="ECO:0000256" key="1">
    <source>
        <dbReference type="ARBA" id="ARBA00022527"/>
    </source>
</evidence>
<feature type="region of interest" description="Disordered" evidence="7">
    <location>
        <begin position="661"/>
        <end position="694"/>
    </location>
</feature>
<dbReference type="PROSITE" id="PS00107">
    <property type="entry name" value="PROTEIN_KINASE_ATP"/>
    <property type="match status" value="1"/>
</dbReference>
<organism evidence="10">
    <name type="scientific">Entamoeba dispar (strain ATCC PRA-260 / SAW760)</name>
    <dbReference type="NCBI Taxonomy" id="370354"/>
    <lineage>
        <taxon>Eukaryota</taxon>
        <taxon>Amoebozoa</taxon>
        <taxon>Evosea</taxon>
        <taxon>Archamoebae</taxon>
        <taxon>Mastigamoebida</taxon>
        <taxon>Entamoebidae</taxon>
        <taxon>Entamoeba</taxon>
    </lineage>
</organism>
<dbReference type="OMA" id="TYPTHET"/>
<keyword evidence="1" id="KW-0723">Serine/threonine-protein kinase</keyword>
<dbReference type="GO" id="GO:0004712">
    <property type="term" value="F:protein serine/threonine/tyrosine kinase activity"/>
    <property type="evidence" value="ECO:0007669"/>
    <property type="project" value="UniProtKB-EC"/>
</dbReference>
<dbReference type="PANTHER" id="PTHR24058:SF17">
    <property type="entry name" value="HOMEODOMAIN INTERACTING PROTEIN KINASE, ISOFORM D"/>
    <property type="match status" value="1"/>
</dbReference>
<dbReference type="PROSITE" id="PS50011">
    <property type="entry name" value="PROTEIN_KINASE_DOM"/>
    <property type="match status" value="1"/>
</dbReference>
<keyword evidence="9" id="KW-0371">Homeobox</keyword>
<dbReference type="Gene3D" id="3.30.200.20">
    <property type="entry name" value="Phosphorylase Kinase, domain 1"/>
    <property type="match status" value="1"/>
</dbReference>
<evidence type="ECO:0000259" key="8">
    <source>
        <dbReference type="PROSITE" id="PS50011"/>
    </source>
</evidence>
<dbReference type="eggNOG" id="KOG0667">
    <property type="taxonomic scope" value="Eukaryota"/>
</dbReference>
<dbReference type="InterPro" id="IPR008271">
    <property type="entry name" value="Ser/Thr_kinase_AS"/>
</dbReference>
<evidence type="ECO:0000256" key="3">
    <source>
        <dbReference type="ARBA" id="ARBA00022741"/>
    </source>
</evidence>
<dbReference type="GO" id="GO:0004713">
    <property type="term" value="F:protein tyrosine kinase activity"/>
    <property type="evidence" value="ECO:0007669"/>
    <property type="project" value="TreeGrafter"/>
</dbReference>
<dbReference type="GO" id="GO:0005737">
    <property type="term" value="C:cytoplasm"/>
    <property type="evidence" value="ECO:0007669"/>
    <property type="project" value="TreeGrafter"/>
</dbReference>
<dbReference type="OrthoDB" id="9332038at2759"/>
<keyword evidence="2 9" id="KW-0808">Transferase</keyword>
<dbReference type="InterPro" id="IPR000719">
    <property type="entry name" value="Prot_kinase_dom"/>
</dbReference>
<dbReference type="Gene3D" id="1.10.510.10">
    <property type="entry name" value="Transferase(Phosphotransferase) domain 1"/>
    <property type="match status" value="1"/>
</dbReference>
<evidence type="ECO:0000256" key="5">
    <source>
        <dbReference type="ARBA" id="ARBA00022840"/>
    </source>
</evidence>
<proteinExistence type="predicted"/>
<dbReference type="SUPFAM" id="SSF56112">
    <property type="entry name" value="Protein kinase-like (PK-like)"/>
    <property type="match status" value="1"/>
</dbReference>
<feature type="binding site" evidence="6">
    <location>
        <position position="147"/>
    </location>
    <ligand>
        <name>ATP</name>
        <dbReference type="ChEBI" id="CHEBI:30616"/>
    </ligand>
</feature>
<dbReference type="EC" id="2.7.12.1" evidence="9"/>
<dbReference type="RefSeq" id="XP_001741682.1">
    <property type="nucleotide sequence ID" value="XM_001741630.1"/>
</dbReference>
<evidence type="ECO:0000313" key="9">
    <source>
        <dbReference type="EMBL" id="EDR21849.1"/>
    </source>
</evidence>
<feature type="domain" description="Protein kinase" evidence="8">
    <location>
        <begin position="118"/>
        <end position="445"/>
    </location>
</feature>
<dbReference type="KEGG" id="edi:EDI_050690"/>
<dbReference type="SMART" id="SM00220">
    <property type="entry name" value="S_TKc"/>
    <property type="match status" value="1"/>
</dbReference>
<evidence type="ECO:0000256" key="4">
    <source>
        <dbReference type="ARBA" id="ARBA00022777"/>
    </source>
</evidence>
<feature type="compositionally biased region" description="Basic and acidic residues" evidence="7">
    <location>
        <begin position="666"/>
        <end position="694"/>
    </location>
</feature>
<dbReference type="PROSITE" id="PS00108">
    <property type="entry name" value="PROTEIN_KINASE_ST"/>
    <property type="match status" value="1"/>
</dbReference>
<dbReference type="PANTHER" id="PTHR24058">
    <property type="entry name" value="DUAL SPECIFICITY PROTEIN KINASE"/>
    <property type="match status" value="1"/>
</dbReference>
<gene>
    <name evidence="9" type="ORF">EDI_050690</name>
</gene>
<dbReference type="InterPro" id="IPR011009">
    <property type="entry name" value="Kinase-like_dom_sf"/>
</dbReference>
<keyword evidence="10" id="KW-1185">Reference proteome</keyword>
<evidence type="ECO:0000256" key="2">
    <source>
        <dbReference type="ARBA" id="ARBA00022679"/>
    </source>
</evidence>
<dbReference type="EMBL" id="DS550855">
    <property type="protein sequence ID" value="EDR21849.1"/>
    <property type="molecule type" value="Genomic_DNA"/>
</dbReference>
<dbReference type="GeneID" id="5914304"/>